<feature type="compositionally biased region" description="Polar residues" evidence="2">
    <location>
        <begin position="240"/>
        <end position="252"/>
    </location>
</feature>
<dbReference type="GO" id="GO:0005737">
    <property type="term" value="C:cytoplasm"/>
    <property type="evidence" value="ECO:0007669"/>
    <property type="project" value="UniProtKB-ARBA"/>
</dbReference>
<dbReference type="AlphaFoldDB" id="A0A1B6KSM3"/>
<sequence>TKSLTLTLWYQNRPYNILIRQRDDGLLALGSKKNQEMTFQSVDEMVRYYEREPLILYSGGELTGRTKLKAPPPGLVRSKRSSATSNAQLVDSRRNSSLNGGRRTSEGEDLCSSTDLRGPPTACSRTLSSGHVEVPFSSAITRRLANSAPEIELGNASGLSSSPRKVSSESLPQQPPALPPRPSHLVSSEEYRRGSVPSSSKETTSRADKIRNASVHNRPLPSIPGEPGEHAKDVPPLNLSMVNSPIAESTSL</sequence>
<reference evidence="3" key="1">
    <citation type="submission" date="2015-11" db="EMBL/GenBank/DDBJ databases">
        <title>De novo transcriptome assembly of four potential Pierce s Disease insect vectors from Arizona vineyards.</title>
        <authorList>
            <person name="Tassone E.E."/>
        </authorList>
    </citation>
    <scope>NUCLEOTIDE SEQUENCE</scope>
</reference>
<dbReference type="SUPFAM" id="SSF55550">
    <property type="entry name" value="SH2 domain"/>
    <property type="match status" value="1"/>
</dbReference>
<evidence type="ECO:0000256" key="1">
    <source>
        <dbReference type="ARBA" id="ARBA00022999"/>
    </source>
</evidence>
<dbReference type="InterPro" id="IPR036860">
    <property type="entry name" value="SH2_dom_sf"/>
</dbReference>
<feature type="region of interest" description="Disordered" evidence="2">
    <location>
        <begin position="63"/>
        <end position="128"/>
    </location>
</feature>
<dbReference type="GO" id="GO:0007169">
    <property type="term" value="P:cell surface receptor protein tyrosine kinase signaling pathway"/>
    <property type="evidence" value="ECO:0007669"/>
    <property type="project" value="TreeGrafter"/>
</dbReference>
<accession>A0A1B6KSM3</accession>
<evidence type="ECO:0008006" key="4">
    <source>
        <dbReference type="Google" id="ProtNLM"/>
    </source>
</evidence>
<dbReference type="PANTHER" id="PTHR14098:SF14">
    <property type="entry name" value="SH2 DOMAIN-CONTAINING PROTEIN"/>
    <property type="match status" value="1"/>
</dbReference>
<dbReference type="GO" id="GO:0035556">
    <property type="term" value="P:intracellular signal transduction"/>
    <property type="evidence" value="ECO:0007669"/>
    <property type="project" value="TreeGrafter"/>
</dbReference>
<gene>
    <name evidence="3" type="ORF">g.53941</name>
</gene>
<feature type="non-terminal residue" evidence="3">
    <location>
        <position position="1"/>
    </location>
</feature>
<feature type="region of interest" description="Disordered" evidence="2">
    <location>
        <begin position="153"/>
        <end position="252"/>
    </location>
</feature>
<evidence type="ECO:0000313" key="3">
    <source>
        <dbReference type="EMBL" id="JAT14411.1"/>
    </source>
</evidence>
<dbReference type="PANTHER" id="PTHR14098">
    <property type="entry name" value="SH2 DOMAIN CONTAINING PROTEIN"/>
    <property type="match status" value="1"/>
</dbReference>
<organism evidence="3">
    <name type="scientific">Graphocephala atropunctata</name>
    <dbReference type="NCBI Taxonomy" id="36148"/>
    <lineage>
        <taxon>Eukaryota</taxon>
        <taxon>Metazoa</taxon>
        <taxon>Ecdysozoa</taxon>
        <taxon>Arthropoda</taxon>
        <taxon>Hexapoda</taxon>
        <taxon>Insecta</taxon>
        <taxon>Pterygota</taxon>
        <taxon>Neoptera</taxon>
        <taxon>Paraneoptera</taxon>
        <taxon>Hemiptera</taxon>
        <taxon>Auchenorrhyncha</taxon>
        <taxon>Membracoidea</taxon>
        <taxon>Cicadellidae</taxon>
        <taxon>Cicadellinae</taxon>
        <taxon>Cicadellini</taxon>
        <taxon>Graphocephala</taxon>
    </lineage>
</organism>
<proteinExistence type="predicted"/>
<name>A0A1B6KSM3_9HEMI</name>
<dbReference type="EMBL" id="GEBQ01025566">
    <property type="protein sequence ID" value="JAT14411.1"/>
    <property type="molecule type" value="Transcribed_RNA"/>
</dbReference>
<dbReference type="Gene3D" id="3.30.505.10">
    <property type="entry name" value="SH2 domain"/>
    <property type="match status" value="1"/>
</dbReference>
<feature type="compositionally biased region" description="Pro residues" evidence="2">
    <location>
        <begin position="173"/>
        <end position="182"/>
    </location>
</feature>
<evidence type="ECO:0000256" key="2">
    <source>
        <dbReference type="SAM" id="MobiDB-lite"/>
    </source>
</evidence>
<dbReference type="InterPro" id="IPR051751">
    <property type="entry name" value="Immunoreceptor_sig_adapters"/>
</dbReference>
<keyword evidence="1" id="KW-0727">SH2 domain</keyword>
<protein>
    <recommendedName>
        <fullName evidence="4">SH2 domain-containing protein</fullName>
    </recommendedName>
</protein>